<dbReference type="Proteomes" id="UP000637267">
    <property type="component" value="Unassembled WGS sequence"/>
</dbReference>
<sequence length="170" mass="18942">MTTVGIYMEESDMHPYDGIDHRYTSSDADKNKVVRIIQNILGFAPQINGLDYSLNFYSGGIGVDDRLAIRCNLTPSDWPRVIAKLNLKPPSEALANPDWGDDFAWLVSNCEAPSDVSADCCKFVNANKKVFQDSVSLENSPLFTDESNVNSWCVVWVVGSYLNYLSFDQG</sequence>
<dbReference type="EMBL" id="BMLX01000003">
    <property type="protein sequence ID" value="GGP22293.1"/>
    <property type="molecule type" value="Genomic_DNA"/>
</dbReference>
<protein>
    <submittedName>
        <fullName evidence="1">Uncharacterized protein</fullName>
    </submittedName>
</protein>
<reference evidence="2" key="1">
    <citation type="journal article" date="2019" name="Int. J. Syst. Evol. Microbiol.">
        <title>The Global Catalogue of Microorganisms (GCM) 10K type strain sequencing project: providing services to taxonomists for standard genome sequencing and annotation.</title>
        <authorList>
            <consortium name="The Broad Institute Genomics Platform"/>
            <consortium name="The Broad Institute Genome Sequencing Center for Infectious Disease"/>
            <person name="Wu L."/>
            <person name="Ma J."/>
        </authorList>
    </citation>
    <scope>NUCLEOTIDE SEQUENCE [LARGE SCALE GENOMIC DNA]</scope>
    <source>
        <strain evidence="2">CGMCC 1.8859</strain>
    </source>
</reference>
<evidence type="ECO:0000313" key="2">
    <source>
        <dbReference type="Proteomes" id="UP000637267"/>
    </source>
</evidence>
<gene>
    <name evidence="1" type="ORF">GCM10010970_24510</name>
</gene>
<accession>A0ABQ2PAM6</accession>
<evidence type="ECO:0000313" key="1">
    <source>
        <dbReference type="EMBL" id="GGP22293.1"/>
    </source>
</evidence>
<name>A0ABQ2PAM6_9NEIS</name>
<proteinExistence type="predicted"/>
<comment type="caution">
    <text evidence="1">The sequence shown here is derived from an EMBL/GenBank/DDBJ whole genome shotgun (WGS) entry which is preliminary data.</text>
</comment>
<keyword evidence="2" id="KW-1185">Reference proteome</keyword>
<organism evidence="1 2">
    <name type="scientific">Silvimonas iriomotensis</name>
    <dbReference type="NCBI Taxonomy" id="449662"/>
    <lineage>
        <taxon>Bacteria</taxon>
        <taxon>Pseudomonadati</taxon>
        <taxon>Pseudomonadota</taxon>
        <taxon>Betaproteobacteria</taxon>
        <taxon>Neisseriales</taxon>
        <taxon>Chitinibacteraceae</taxon>
        <taxon>Silvimonas</taxon>
    </lineage>
</organism>